<gene>
    <name evidence="2" type="ORF">M406DRAFT_69893</name>
</gene>
<feature type="region of interest" description="Disordered" evidence="1">
    <location>
        <begin position="1"/>
        <end position="23"/>
    </location>
</feature>
<dbReference type="GeneID" id="63842426"/>
<dbReference type="OrthoDB" id="5226586at2759"/>
<comment type="caution">
    <text evidence="2">The sequence shown here is derived from an EMBL/GenBank/DDBJ whole genome shotgun (WGS) entry which is preliminary data.</text>
</comment>
<evidence type="ECO:0000313" key="2">
    <source>
        <dbReference type="EMBL" id="KAF3767777.1"/>
    </source>
</evidence>
<feature type="region of interest" description="Disordered" evidence="1">
    <location>
        <begin position="306"/>
        <end position="332"/>
    </location>
</feature>
<name>A0A9P5CRQ7_CRYP1</name>
<keyword evidence="3" id="KW-1185">Reference proteome</keyword>
<evidence type="ECO:0000313" key="3">
    <source>
        <dbReference type="Proteomes" id="UP000803844"/>
    </source>
</evidence>
<reference evidence="2" key="1">
    <citation type="journal article" date="2020" name="Phytopathology">
        <title>Genome sequence of the chestnut blight fungus Cryphonectria parasitica EP155: A fundamental resource for an archetypical invasive plant pathogen.</title>
        <authorList>
            <person name="Crouch J.A."/>
            <person name="Dawe A."/>
            <person name="Aerts A."/>
            <person name="Barry K."/>
            <person name="Churchill A.C.L."/>
            <person name="Grimwood J."/>
            <person name="Hillman B."/>
            <person name="Milgroom M.G."/>
            <person name="Pangilinan J."/>
            <person name="Smith M."/>
            <person name="Salamov A."/>
            <person name="Schmutz J."/>
            <person name="Yadav J."/>
            <person name="Grigoriev I.V."/>
            <person name="Nuss D."/>
        </authorList>
    </citation>
    <scope>NUCLEOTIDE SEQUENCE</scope>
    <source>
        <strain evidence="2">EP155</strain>
    </source>
</reference>
<sequence>MAAKSPVSPTIMEDPKEDSSASDAPIIDMEKQLNNLSIASGSPAKKNISLSSPALTIQPVPYYNIQSPMFSPPPALSSSSYERSYLLENLQRQHARGERLTHALYNLEIRLTSAHSKGQAKNMRREAKVLRGNIAESHKQEQLILLRLNDLHNQDLSRGGFYQPQSAAVLAPYSVAWSPYSPWAPMTLPPVLPADPVSPLTPLPPGLYHPAPIAPSPLASPYWLGAQYPVANSFVPNDPSFYLGVNFQPPYIPEGAFAAPSRRTSSMATVTGDSGPKHKVTKSVDFTALPQRKAYHGRRWSLADAFSPEPKDKRMSMPGLQTIWKDQKPEEE</sequence>
<organism evidence="2 3">
    <name type="scientific">Cryphonectria parasitica (strain ATCC 38755 / EP155)</name>
    <dbReference type="NCBI Taxonomy" id="660469"/>
    <lineage>
        <taxon>Eukaryota</taxon>
        <taxon>Fungi</taxon>
        <taxon>Dikarya</taxon>
        <taxon>Ascomycota</taxon>
        <taxon>Pezizomycotina</taxon>
        <taxon>Sordariomycetes</taxon>
        <taxon>Sordariomycetidae</taxon>
        <taxon>Diaporthales</taxon>
        <taxon>Cryphonectriaceae</taxon>
        <taxon>Cryphonectria-Endothia species complex</taxon>
        <taxon>Cryphonectria</taxon>
    </lineage>
</organism>
<dbReference type="RefSeq" id="XP_040778738.1">
    <property type="nucleotide sequence ID" value="XM_040925297.1"/>
</dbReference>
<evidence type="ECO:0000256" key="1">
    <source>
        <dbReference type="SAM" id="MobiDB-lite"/>
    </source>
</evidence>
<accession>A0A9P5CRQ7</accession>
<proteinExistence type="predicted"/>
<dbReference type="Proteomes" id="UP000803844">
    <property type="component" value="Unassembled WGS sequence"/>
</dbReference>
<protein>
    <submittedName>
        <fullName evidence="2">Uncharacterized protein</fullName>
    </submittedName>
</protein>
<dbReference type="EMBL" id="MU032346">
    <property type="protein sequence ID" value="KAF3767777.1"/>
    <property type="molecule type" value="Genomic_DNA"/>
</dbReference>
<dbReference type="AlphaFoldDB" id="A0A9P5CRQ7"/>